<dbReference type="GO" id="GO:0009425">
    <property type="term" value="C:bacterial-type flagellum basal body"/>
    <property type="evidence" value="ECO:0007669"/>
    <property type="project" value="UniProtKB-SubCell"/>
</dbReference>
<evidence type="ECO:0000256" key="5">
    <source>
        <dbReference type="ARBA" id="ARBA00022692"/>
    </source>
</evidence>
<evidence type="ECO:0000256" key="4">
    <source>
        <dbReference type="ARBA" id="ARBA00022475"/>
    </source>
</evidence>
<keyword evidence="10" id="KW-0966">Cell projection</keyword>
<dbReference type="EMBL" id="PEYM01000086">
    <property type="protein sequence ID" value="PIS29413.1"/>
    <property type="molecule type" value="Genomic_DNA"/>
</dbReference>
<gene>
    <name evidence="9 10" type="primary">fliQ</name>
    <name evidence="10" type="ORF">COT42_05540</name>
</gene>
<dbReference type="PANTHER" id="PTHR34040:SF2">
    <property type="entry name" value="FLAGELLAR BIOSYNTHETIC PROTEIN FLIQ"/>
    <property type="match status" value="1"/>
</dbReference>
<evidence type="ECO:0000313" key="10">
    <source>
        <dbReference type="EMBL" id="PIS29413.1"/>
    </source>
</evidence>
<evidence type="ECO:0000256" key="2">
    <source>
        <dbReference type="ARBA" id="ARBA00006156"/>
    </source>
</evidence>
<evidence type="ECO:0000256" key="7">
    <source>
        <dbReference type="ARBA" id="ARBA00023136"/>
    </source>
</evidence>
<keyword evidence="6 9" id="KW-1133">Transmembrane helix</keyword>
<dbReference type="InterPro" id="IPR006305">
    <property type="entry name" value="FliQ"/>
</dbReference>
<keyword evidence="10" id="KW-0969">Cilium</keyword>
<comment type="function">
    <text evidence="9">Role in flagellar biosynthesis.</text>
</comment>
<keyword evidence="4 9" id="KW-1003">Cell membrane</keyword>
<dbReference type="GO" id="GO:0009306">
    <property type="term" value="P:protein secretion"/>
    <property type="evidence" value="ECO:0007669"/>
    <property type="project" value="InterPro"/>
</dbReference>
<feature type="transmembrane region" description="Helical" evidence="9">
    <location>
        <begin position="20"/>
        <end position="39"/>
    </location>
</feature>
<reference evidence="10 11" key="1">
    <citation type="submission" date="2017-09" db="EMBL/GenBank/DDBJ databases">
        <title>Depth-based differentiation of microbial function through sediment-hosted aquifers and enrichment of novel symbionts in the deep terrestrial subsurface.</title>
        <authorList>
            <person name="Probst A.J."/>
            <person name="Ladd B."/>
            <person name="Jarett J.K."/>
            <person name="Geller-Mcgrath D.E."/>
            <person name="Sieber C.M."/>
            <person name="Emerson J.B."/>
            <person name="Anantharaman K."/>
            <person name="Thomas B.C."/>
            <person name="Malmstrom R."/>
            <person name="Stieglmeier M."/>
            <person name="Klingl A."/>
            <person name="Woyke T."/>
            <person name="Ryan C.M."/>
            <person name="Banfield J.F."/>
        </authorList>
    </citation>
    <scope>NUCLEOTIDE SEQUENCE [LARGE SCALE GENOMIC DNA]</scope>
    <source>
        <strain evidence="10">CG08_land_8_20_14_0_20_45_16</strain>
    </source>
</reference>
<keyword evidence="7 9" id="KW-0472">Membrane</keyword>
<evidence type="ECO:0000256" key="1">
    <source>
        <dbReference type="ARBA" id="ARBA00004651"/>
    </source>
</evidence>
<dbReference type="NCBIfam" id="TIGR01402">
    <property type="entry name" value="fliQ"/>
    <property type="match status" value="1"/>
</dbReference>
<accession>A0A2H0XWT7</accession>
<evidence type="ECO:0000256" key="3">
    <source>
        <dbReference type="ARBA" id="ARBA00021718"/>
    </source>
</evidence>
<name>A0A2H0XWT7_UNCSA</name>
<feature type="transmembrane region" description="Helical" evidence="9">
    <location>
        <begin position="51"/>
        <end position="74"/>
    </location>
</feature>
<dbReference type="PANTHER" id="PTHR34040">
    <property type="entry name" value="FLAGELLAR BIOSYNTHETIC PROTEIN FLIQ"/>
    <property type="match status" value="1"/>
</dbReference>
<comment type="subcellular location">
    <subcellularLocation>
        <location evidence="1 9">Cell membrane</location>
        <topology evidence="1">Multi-pass membrane protein</topology>
    </subcellularLocation>
    <subcellularLocation>
        <location evidence="9">Bacterial flagellum basal body</location>
    </subcellularLocation>
</comment>
<dbReference type="AlphaFoldDB" id="A0A2H0XWT7"/>
<organism evidence="10 11">
    <name type="scientific">Candidatus Saganbacteria bacterium CG08_land_8_20_14_0_20_45_16</name>
    <dbReference type="NCBI Taxonomy" id="2014293"/>
    <lineage>
        <taxon>Bacteria</taxon>
        <taxon>Bacillati</taxon>
        <taxon>Saganbacteria</taxon>
    </lineage>
</organism>
<evidence type="ECO:0000256" key="9">
    <source>
        <dbReference type="RuleBase" id="RU364090"/>
    </source>
</evidence>
<evidence type="ECO:0000256" key="6">
    <source>
        <dbReference type="ARBA" id="ARBA00022989"/>
    </source>
</evidence>
<dbReference type="PIRSF" id="PIRSF004669">
    <property type="entry name" value="FliQ"/>
    <property type="match status" value="1"/>
</dbReference>
<evidence type="ECO:0000313" key="11">
    <source>
        <dbReference type="Proteomes" id="UP000231343"/>
    </source>
</evidence>
<comment type="similarity">
    <text evidence="2 9">Belongs to the FliQ/MopD/SpaQ family.</text>
</comment>
<keyword evidence="10" id="KW-0282">Flagellum</keyword>
<dbReference type="PRINTS" id="PR00952">
    <property type="entry name" value="TYPE3IMQPROT"/>
</dbReference>
<dbReference type="GO" id="GO:0005886">
    <property type="term" value="C:plasma membrane"/>
    <property type="evidence" value="ECO:0007669"/>
    <property type="project" value="UniProtKB-SubCell"/>
</dbReference>
<dbReference type="Pfam" id="PF01313">
    <property type="entry name" value="Bac_export_3"/>
    <property type="match status" value="1"/>
</dbReference>
<sequence>MGQDFAIQVMYQGITTVLMISLPSVCVGLLVGFIVSLFQAVTQIQEQTLTFVPKVISVLLMVALTSPWMISIMIDFTTTLWSTIPNMAR</sequence>
<comment type="caution">
    <text evidence="10">The sequence shown here is derived from an EMBL/GenBank/DDBJ whole genome shotgun (WGS) entry which is preliminary data.</text>
</comment>
<keyword evidence="5 9" id="KW-0812">Transmembrane</keyword>
<protein>
    <recommendedName>
        <fullName evidence="3 9">Flagellar biosynthetic protein FliQ</fullName>
    </recommendedName>
</protein>
<dbReference type="Proteomes" id="UP000231343">
    <property type="component" value="Unassembled WGS sequence"/>
</dbReference>
<dbReference type="InterPro" id="IPR002191">
    <property type="entry name" value="Bac_export_3"/>
</dbReference>
<evidence type="ECO:0000256" key="8">
    <source>
        <dbReference type="ARBA" id="ARBA00023143"/>
    </source>
</evidence>
<dbReference type="GO" id="GO:0044780">
    <property type="term" value="P:bacterial-type flagellum assembly"/>
    <property type="evidence" value="ECO:0007669"/>
    <property type="project" value="InterPro"/>
</dbReference>
<proteinExistence type="inferred from homology"/>
<keyword evidence="8 9" id="KW-0975">Bacterial flagellum</keyword>